<keyword evidence="2" id="KW-1185">Reference proteome</keyword>
<name>A0A0U2VMS0_9BACL</name>
<gene>
    <name evidence="1" type="ORF">IJ22_16480</name>
</gene>
<dbReference type="AlphaFoldDB" id="A0A0U2VMS0"/>
<accession>A0A0U2VMS0</accession>
<dbReference type="RefSeq" id="WP_062408365.1">
    <property type="nucleotide sequence ID" value="NZ_BJCS01000015.1"/>
</dbReference>
<evidence type="ECO:0000313" key="1">
    <source>
        <dbReference type="EMBL" id="ALS22022.1"/>
    </source>
</evidence>
<organism evidence="1 2">
    <name type="scientific">Paenibacillus naphthalenovorans</name>
    <dbReference type="NCBI Taxonomy" id="162209"/>
    <lineage>
        <taxon>Bacteria</taxon>
        <taxon>Bacillati</taxon>
        <taxon>Bacillota</taxon>
        <taxon>Bacilli</taxon>
        <taxon>Bacillales</taxon>
        <taxon>Paenibacillaceae</taxon>
        <taxon>Paenibacillus</taxon>
    </lineage>
</organism>
<dbReference type="OrthoDB" id="2844905at2"/>
<reference evidence="1 2" key="2">
    <citation type="journal article" date="2016" name="Genome Announc.">
        <title>Complete Genome Sequences of Two Interactive Moderate Thermophiles, Paenibacillus napthalenovorans 32O-Y and Paenibacillus sp. 32O-W.</title>
        <authorList>
            <person name="Butler R.R.III."/>
            <person name="Wang J."/>
            <person name="Stark B.C."/>
            <person name="Pombert J.F."/>
        </authorList>
    </citation>
    <scope>NUCLEOTIDE SEQUENCE [LARGE SCALE GENOMIC DNA]</scope>
    <source>
        <strain evidence="1 2">32O-Y</strain>
    </source>
</reference>
<dbReference type="PATRIC" id="fig|162209.4.peg.1745"/>
<reference evidence="2" key="1">
    <citation type="submission" date="2015-12" db="EMBL/GenBank/DDBJ databases">
        <title>Complete genome sequences of two moderately thermophilic Paenibacillus species.</title>
        <authorList>
            <person name="Butler R.III."/>
            <person name="Wang J."/>
            <person name="Stark B.C."/>
            <person name="Pombert J.-F."/>
        </authorList>
    </citation>
    <scope>NUCLEOTIDE SEQUENCE [LARGE SCALE GENOMIC DNA]</scope>
    <source>
        <strain evidence="2">32O-Y</strain>
    </source>
</reference>
<dbReference type="KEGG" id="pnp:IJ22_16480"/>
<dbReference type="EMBL" id="CP013652">
    <property type="protein sequence ID" value="ALS22022.1"/>
    <property type="molecule type" value="Genomic_DNA"/>
</dbReference>
<sequence length="189" mass="20510" precursor="true">MKRIASLFITACILLIWPAFPSAAQPDLSKLRLPHKKVGSYQELIRSADVIVFGRFGTRTASYPTGVPIGSGQLVNYVQPLRVLQTLKGPAQPSVSVLTDGVEPLPKPSDPLNLTYTGPLAEGEYLCFLHKVPGTNLYSLIGPWQGLYPVRDGKLISLQEGGFQHFMGLTVPNVKKVVDDVAAQRTGVN</sequence>
<dbReference type="Proteomes" id="UP000061660">
    <property type="component" value="Chromosome"/>
</dbReference>
<protein>
    <submittedName>
        <fullName evidence="1">Uncharacterized protein</fullName>
    </submittedName>
</protein>
<proteinExistence type="predicted"/>
<evidence type="ECO:0000313" key="2">
    <source>
        <dbReference type="Proteomes" id="UP000061660"/>
    </source>
</evidence>